<accession>A0A7I7MCH4</accession>
<dbReference type="RefSeq" id="WP_163722757.1">
    <property type="nucleotide sequence ID" value="NZ_AP022574.1"/>
</dbReference>
<protein>
    <recommendedName>
        <fullName evidence="4">DUF4386 family protein</fullName>
    </recommendedName>
</protein>
<evidence type="ECO:0000313" key="3">
    <source>
        <dbReference type="Proteomes" id="UP000466514"/>
    </source>
</evidence>
<organism evidence="2 3">
    <name type="scientific">Mycolicibacterium psychrotolerans</name>
    <dbReference type="NCBI Taxonomy" id="216929"/>
    <lineage>
        <taxon>Bacteria</taxon>
        <taxon>Bacillati</taxon>
        <taxon>Actinomycetota</taxon>
        <taxon>Actinomycetes</taxon>
        <taxon>Mycobacteriales</taxon>
        <taxon>Mycobacteriaceae</taxon>
        <taxon>Mycolicibacterium</taxon>
    </lineage>
</organism>
<reference evidence="2 3" key="1">
    <citation type="journal article" date="2019" name="Emerg. Microbes Infect.">
        <title>Comprehensive subspecies identification of 175 nontuberculous mycobacteria species based on 7547 genomic profiles.</title>
        <authorList>
            <person name="Matsumoto Y."/>
            <person name="Kinjo T."/>
            <person name="Motooka D."/>
            <person name="Nabeya D."/>
            <person name="Jung N."/>
            <person name="Uechi K."/>
            <person name="Horii T."/>
            <person name="Iida T."/>
            <person name="Fujita J."/>
            <person name="Nakamura S."/>
        </authorList>
    </citation>
    <scope>NUCLEOTIDE SEQUENCE [LARGE SCALE GENOMIC DNA]</scope>
    <source>
        <strain evidence="2 3">JCM 13323</strain>
    </source>
</reference>
<sequence length="251" mass="27111">MQILAAAEELPRTSALKAQLVCLRITPAVGAILLVAFVAFPGFLPPMAPDMSPAEVATFYTENTAMIRFSMLTYNLCAIMLLPFFMLIVVQMKRMATQTHVLAYCYLTAVVSGATIFALADIFFLVAAFRRDRDPELVQLLNDLAWITLVAPVGMLVAQNLLLAAAVFFDTGRHGSPRPVFGRWVGYFAALTGLAMAPAAAAAVASSGPLAWNGAVSFWLRIAAFASFVAVMFFVLRNTLHRQAIDDGIAS</sequence>
<dbReference type="Proteomes" id="UP000466514">
    <property type="component" value="Chromosome"/>
</dbReference>
<dbReference type="KEGG" id="mpsc:MPSYJ_26740"/>
<feature type="transmembrane region" description="Helical" evidence="1">
    <location>
        <begin position="144"/>
        <end position="169"/>
    </location>
</feature>
<evidence type="ECO:0000313" key="2">
    <source>
        <dbReference type="EMBL" id="BBX69213.1"/>
    </source>
</evidence>
<keyword evidence="1" id="KW-0812">Transmembrane</keyword>
<proteinExistence type="predicted"/>
<name>A0A7I7MCH4_9MYCO</name>
<keyword evidence="1" id="KW-1133">Transmembrane helix</keyword>
<dbReference type="EMBL" id="AP022574">
    <property type="protein sequence ID" value="BBX69213.1"/>
    <property type="molecule type" value="Genomic_DNA"/>
</dbReference>
<dbReference type="AlphaFoldDB" id="A0A7I7MCH4"/>
<feature type="transmembrane region" description="Helical" evidence="1">
    <location>
        <begin position="218"/>
        <end position="236"/>
    </location>
</feature>
<keyword evidence="3" id="KW-1185">Reference proteome</keyword>
<feature type="transmembrane region" description="Helical" evidence="1">
    <location>
        <begin position="101"/>
        <end position="124"/>
    </location>
</feature>
<feature type="transmembrane region" description="Helical" evidence="1">
    <location>
        <begin position="21"/>
        <end position="45"/>
    </location>
</feature>
<feature type="transmembrane region" description="Helical" evidence="1">
    <location>
        <begin position="65"/>
        <end position="89"/>
    </location>
</feature>
<keyword evidence="1" id="KW-0472">Membrane</keyword>
<evidence type="ECO:0000256" key="1">
    <source>
        <dbReference type="SAM" id="Phobius"/>
    </source>
</evidence>
<gene>
    <name evidence="2" type="ORF">MPSYJ_26740</name>
</gene>
<feature type="transmembrane region" description="Helical" evidence="1">
    <location>
        <begin position="181"/>
        <end position="206"/>
    </location>
</feature>
<evidence type="ECO:0008006" key="4">
    <source>
        <dbReference type="Google" id="ProtNLM"/>
    </source>
</evidence>